<comment type="caution">
    <text evidence="6">The sequence shown here is derived from an EMBL/GenBank/DDBJ whole genome shotgun (WGS) entry which is preliminary data.</text>
</comment>
<dbReference type="InterPro" id="IPR029044">
    <property type="entry name" value="Nucleotide-diphossugar_trans"/>
</dbReference>
<evidence type="ECO:0000256" key="2">
    <source>
        <dbReference type="ARBA" id="ARBA00022676"/>
    </source>
</evidence>
<dbReference type="Pfam" id="PF00535">
    <property type="entry name" value="Glycos_transf_2"/>
    <property type="match status" value="1"/>
</dbReference>
<feature type="transmembrane region" description="Helical" evidence="4">
    <location>
        <begin position="272"/>
        <end position="293"/>
    </location>
</feature>
<dbReference type="InterPro" id="IPR001173">
    <property type="entry name" value="Glyco_trans_2-like"/>
</dbReference>
<dbReference type="SUPFAM" id="SSF53448">
    <property type="entry name" value="Nucleotide-diphospho-sugar transferases"/>
    <property type="match status" value="1"/>
</dbReference>
<feature type="transmembrane region" description="Helical" evidence="4">
    <location>
        <begin position="305"/>
        <end position="323"/>
    </location>
</feature>
<dbReference type="RefSeq" id="WP_380807108.1">
    <property type="nucleotide sequence ID" value="NZ_JBHUIV010000037.1"/>
</dbReference>
<protein>
    <submittedName>
        <fullName evidence="6">Glycosyltransferase</fullName>
        <ecNumber evidence="6">2.4.-.-</ecNumber>
    </submittedName>
</protein>
<name>A0ABW5BEJ2_9BACT</name>
<keyword evidence="4" id="KW-0812">Transmembrane</keyword>
<evidence type="ECO:0000313" key="6">
    <source>
        <dbReference type="EMBL" id="MFD2203949.1"/>
    </source>
</evidence>
<gene>
    <name evidence="6" type="ORF">ACFSKV_20410</name>
</gene>
<reference evidence="7" key="1">
    <citation type="journal article" date="2019" name="Int. J. Syst. Evol. Microbiol.">
        <title>The Global Catalogue of Microorganisms (GCM) 10K type strain sequencing project: providing services to taxonomists for standard genome sequencing and annotation.</title>
        <authorList>
            <consortium name="The Broad Institute Genomics Platform"/>
            <consortium name="The Broad Institute Genome Sequencing Center for Infectious Disease"/>
            <person name="Wu L."/>
            <person name="Ma J."/>
        </authorList>
    </citation>
    <scope>NUCLEOTIDE SEQUENCE [LARGE SCALE GENOMIC DNA]</scope>
    <source>
        <strain evidence="7">KCTC 19812</strain>
    </source>
</reference>
<dbReference type="PANTHER" id="PTHR43630:SF1">
    <property type="entry name" value="POLY-BETA-1,6-N-ACETYL-D-GLUCOSAMINE SYNTHASE"/>
    <property type="match status" value="1"/>
</dbReference>
<feature type="domain" description="Glycosyltransferase 2-like" evidence="5">
    <location>
        <begin position="42"/>
        <end position="208"/>
    </location>
</feature>
<dbReference type="GO" id="GO:0016757">
    <property type="term" value="F:glycosyltransferase activity"/>
    <property type="evidence" value="ECO:0007669"/>
    <property type="project" value="UniProtKB-KW"/>
</dbReference>
<comment type="similarity">
    <text evidence="1">Belongs to the glycosyltransferase 2 family.</text>
</comment>
<keyword evidence="2 6" id="KW-0328">Glycosyltransferase</keyword>
<dbReference type="Gene3D" id="3.90.550.10">
    <property type="entry name" value="Spore Coat Polysaccharide Biosynthesis Protein SpsA, Chain A"/>
    <property type="match status" value="1"/>
</dbReference>
<evidence type="ECO:0000256" key="4">
    <source>
        <dbReference type="SAM" id="Phobius"/>
    </source>
</evidence>
<evidence type="ECO:0000259" key="5">
    <source>
        <dbReference type="Pfam" id="PF00535"/>
    </source>
</evidence>
<keyword evidence="3 6" id="KW-0808">Transferase</keyword>
<dbReference type="PANTHER" id="PTHR43630">
    <property type="entry name" value="POLY-BETA-1,6-N-ACETYL-D-GLUCOSAMINE SYNTHASE"/>
    <property type="match status" value="1"/>
</dbReference>
<organism evidence="6 7">
    <name type="scientific">Shivajiella indica</name>
    <dbReference type="NCBI Taxonomy" id="872115"/>
    <lineage>
        <taxon>Bacteria</taxon>
        <taxon>Pseudomonadati</taxon>
        <taxon>Bacteroidota</taxon>
        <taxon>Cytophagia</taxon>
        <taxon>Cytophagales</taxon>
        <taxon>Cyclobacteriaceae</taxon>
        <taxon>Shivajiella</taxon>
    </lineage>
</organism>
<keyword evidence="4" id="KW-1133">Transmembrane helix</keyword>
<dbReference type="EC" id="2.4.-.-" evidence="6"/>
<accession>A0ABW5BEJ2</accession>
<feature type="transmembrane region" description="Helical" evidence="4">
    <location>
        <begin position="335"/>
        <end position="355"/>
    </location>
</feature>
<evidence type="ECO:0000313" key="7">
    <source>
        <dbReference type="Proteomes" id="UP001597414"/>
    </source>
</evidence>
<evidence type="ECO:0000256" key="3">
    <source>
        <dbReference type="ARBA" id="ARBA00022679"/>
    </source>
</evidence>
<proteinExistence type="inferred from homology"/>
<sequence>MEILAIIIVSILVFQDFLLWIFLIYRFKDYSGILPENLPKVSVFLPCRNEEQNLQECLNALGKIKYPREKIQFILGDDRSADQTGRILEDWVKKNTRSEFVKVIEGDPSKMNGKANALSQMVKLASGDFYLFTDADCIVPPYWVQGMVAASIQEDAGLVTGITSVRGKNLFSRMQSMDWWLTLGMVKVMDDFGSSVTSMGNNMLITKAAYESVGGFEGVPFSLTEDFEIAKSIQKKGYKNIHFVSEINLVHTKGQAGFFELLNQRKRWMSGAMGLSAFWKVLLALQVLFFPFIIHLCFLHPLEGFSIWSIKVITQGLFLYSFASKTGVKLKIGDLILFEIYYLIISWSTIVYYFWPSKTVWKGRRY</sequence>
<dbReference type="EMBL" id="JBHUIV010000037">
    <property type="protein sequence ID" value="MFD2203949.1"/>
    <property type="molecule type" value="Genomic_DNA"/>
</dbReference>
<keyword evidence="4" id="KW-0472">Membrane</keyword>
<dbReference type="Proteomes" id="UP001597414">
    <property type="component" value="Unassembled WGS sequence"/>
</dbReference>
<keyword evidence="7" id="KW-1185">Reference proteome</keyword>
<feature type="transmembrane region" description="Helical" evidence="4">
    <location>
        <begin position="6"/>
        <end position="25"/>
    </location>
</feature>
<evidence type="ECO:0000256" key="1">
    <source>
        <dbReference type="ARBA" id="ARBA00006739"/>
    </source>
</evidence>